<sequence length="104" mass="12097">MKETPLRHPASYMVSARTQYPPLIMVATDSTINTLSMGYTMICYKHLQIDLISSRPPIPLCISENGDFLLLVNYTSNEAVLYNRRDDTIHCIEYLEQKSWMYFL</sequence>
<gene>
    <name evidence="1" type="ORF">VNO77_19583</name>
</gene>
<organism evidence="1 2">
    <name type="scientific">Canavalia gladiata</name>
    <name type="common">Sword bean</name>
    <name type="synonym">Dolichos gladiatus</name>
    <dbReference type="NCBI Taxonomy" id="3824"/>
    <lineage>
        <taxon>Eukaryota</taxon>
        <taxon>Viridiplantae</taxon>
        <taxon>Streptophyta</taxon>
        <taxon>Embryophyta</taxon>
        <taxon>Tracheophyta</taxon>
        <taxon>Spermatophyta</taxon>
        <taxon>Magnoliopsida</taxon>
        <taxon>eudicotyledons</taxon>
        <taxon>Gunneridae</taxon>
        <taxon>Pentapetalae</taxon>
        <taxon>rosids</taxon>
        <taxon>fabids</taxon>
        <taxon>Fabales</taxon>
        <taxon>Fabaceae</taxon>
        <taxon>Papilionoideae</taxon>
        <taxon>50 kb inversion clade</taxon>
        <taxon>NPAAA clade</taxon>
        <taxon>indigoferoid/millettioid clade</taxon>
        <taxon>Phaseoleae</taxon>
        <taxon>Canavalia</taxon>
    </lineage>
</organism>
<reference evidence="1 2" key="1">
    <citation type="submission" date="2024-01" db="EMBL/GenBank/DDBJ databases">
        <title>The genomes of 5 underutilized Papilionoideae crops provide insights into root nodulation and disease resistanc.</title>
        <authorList>
            <person name="Jiang F."/>
        </authorList>
    </citation>
    <scope>NUCLEOTIDE SEQUENCE [LARGE SCALE GENOMIC DNA]</scope>
    <source>
        <strain evidence="1">LVBAO_FW01</strain>
        <tissue evidence="1">Leaves</tissue>
    </source>
</reference>
<keyword evidence="2" id="KW-1185">Reference proteome</keyword>
<accession>A0AAN9LR72</accession>
<proteinExistence type="predicted"/>
<name>A0AAN9LR72_CANGL</name>
<evidence type="ECO:0000313" key="2">
    <source>
        <dbReference type="Proteomes" id="UP001367508"/>
    </source>
</evidence>
<dbReference type="EMBL" id="JAYMYQ010000004">
    <property type="protein sequence ID" value="KAK7338949.1"/>
    <property type="molecule type" value="Genomic_DNA"/>
</dbReference>
<dbReference type="AlphaFoldDB" id="A0AAN9LR72"/>
<dbReference type="Proteomes" id="UP001367508">
    <property type="component" value="Unassembled WGS sequence"/>
</dbReference>
<comment type="caution">
    <text evidence="1">The sequence shown here is derived from an EMBL/GenBank/DDBJ whole genome shotgun (WGS) entry which is preliminary data.</text>
</comment>
<protein>
    <submittedName>
        <fullName evidence="1">Uncharacterized protein</fullName>
    </submittedName>
</protein>
<evidence type="ECO:0000313" key="1">
    <source>
        <dbReference type="EMBL" id="KAK7338949.1"/>
    </source>
</evidence>